<dbReference type="AlphaFoldDB" id="A0A372EGD3"/>
<dbReference type="InterPro" id="IPR010775">
    <property type="entry name" value="DUF1365"/>
</dbReference>
<feature type="region of interest" description="Disordered" evidence="1">
    <location>
        <begin position="265"/>
        <end position="286"/>
    </location>
</feature>
<proteinExistence type="predicted"/>
<dbReference type="EMBL" id="QVLS01000011">
    <property type="protein sequence ID" value="RFP77486.1"/>
    <property type="molecule type" value="Genomic_DNA"/>
</dbReference>
<gene>
    <name evidence="2" type="ORF">DY262_17190</name>
</gene>
<dbReference type="RefSeq" id="WP_116960326.1">
    <property type="nucleotide sequence ID" value="NZ_QVLS01000011.1"/>
</dbReference>
<evidence type="ECO:0000313" key="2">
    <source>
        <dbReference type="EMBL" id="RFP77486.1"/>
    </source>
</evidence>
<evidence type="ECO:0000256" key="1">
    <source>
        <dbReference type="SAM" id="MobiDB-lite"/>
    </source>
</evidence>
<keyword evidence="3" id="KW-1185">Reference proteome</keyword>
<dbReference type="Pfam" id="PF07103">
    <property type="entry name" value="DUF1365"/>
    <property type="match status" value="1"/>
</dbReference>
<sequence>MTTPRPAPAPTTAAAPAPAWRSALYDGRVVHQRPGPVRHRLAYRMFSLLLDIDELASLHARLRWFSVGRFNLFSLWPSDHGDGSAHDAAGLRVQLDARLREAGLPVGGAIRLLALPRLLGYAFNPLSVWFCDAPDGRLQAIVYEVNNTFGERHSYLIEVPEAQRGARLIEQGCDKRLFVSPFLDMDLAYRFRIEPPGERLSIGVGVHRRDGGAAVLHARLDARRRPLSDGALWRTFFAYPLLTLKVIVGIHWEALHLWRKGARLRPRPAPPAQAMSVVRSGDSSSS</sequence>
<evidence type="ECO:0000313" key="3">
    <source>
        <dbReference type="Proteomes" id="UP000261931"/>
    </source>
</evidence>
<name>A0A372EGD3_9BURK</name>
<dbReference type="PANTHER" id="PTHR33973:SF4">
    <property type="entry name" value="OS07G0153300 PROTEIN"/>
    <property type="match status" value="1"/>
</dbReference>
<protein>
    <submittedName>
        <fullName evidence="2">DUF1365 domain-containing protein</fullName>
    </submittedName>
</protein>
<dbReference type="Proteomes" id="UP000261931">
    <property type="component" value="Unassembled WGS sequence"/>
</dbReference>
<organism evidence="2 3">
    <name type="scientific">Hydrogenophaga borbori</name>
    <dbReference type="NCBI Taxonomy" id="2294117"/>
    <lineage>
        <taxon>Bacteria</taxon>
        <taxon>Pseudomonadati</taxon>
        <taxon>Pseudomonadota</taxon>
        <taxon>Betaproteobacteria</taxon>
        <taxon>Burkholderiales</taxon>
        <taxon>Comamonadaceae</taxon>
        <taxon>Hydrogenophaga</taxon>
    </lineage>
</organism>
<accession>A0A372EGD3</accession>
<dbReference type="PANTHER" id="PTHR33973">
    <property type="entry name" value="OS07G0153300 PROTEIN"/>
    <property type="match status" value="1"/>
</dbReference>
<reference evidence="2 3" key="1">
    <citation type="submission" date="2018-08" db="EMBL/GenBank/DDBJ databases">
        <title>Hydrogenophaga sp. LA-38 isolated from sludge.</title>
        <authorList>
            <person name="Im W.-T."/>
        </authorList>
    </citation>
    <scope>NUCLEOTIDE SEQUENCE [LARGE SCALE GENOMIC DNA]</scope>
    <source>
        <strain evidence="2 3">LA-38</strain>
    </source>
</reference>
<feature type="compositionally biased region" description="Low complexity" evidence="1">
    <location>
        <begin position="272"/>
        <end position="286"/>
    </location>
</feature>
<comment type="caution">
    <text evidence="2">The sequence shown here is derived from an EMBL/GenBank/DDBJ whole genome shotgun (WGS) entry which is preliminary data.</text>
</comment>